<dbReference type="Gene3D" id="1.10.1200.120">
    <property type="entry name" value="Large-conductance mechanosensitive channel, MscL, domain 1"/>
    <property type="match status" value="1"/>
</dbReference>
<evidence type="ECO:0000256" key="4">
    <source>
        <dbReference type="ARBA" id="ARBA00023136"/>
    </source>
</evidence>
<evidence type="ECO:0000313" key="6">
    <source>
        <dbReference type="EMBL" id="CAF9912182.1"/>
    </source>
</evidence>
<keyword evidence="7" id="KW-1185">Reference proteome</keyword>
<dbReference type="EMBL" id="CAJPDQ010000007">
    <property type="protein sequence ID" value="CAF9912182.1"/>
    <property type="molecule type" value="Genomic_DNA"/>
</dbReference>
<name>A0A8H3EXN0_9LECA</name>
<comment type="subcellular location">
    <subcellularLocation>
        <location evidence="1">Membrane</location>
        <topology evidence="1">Multi-pass membrane protein</topology>
    </subcellularLocation>
</comment>
<evidence type="ECO:0000256" key="5">
    <source>
        <dbReference type="SAM" id="Phobius"/>
    </source>
</evidence>
<dbReference type="GO" id="GO:0008381">
    <property type="term" value="F:mechanosensitive monoatomic ion channel activity"/>
    <property type="evidence" value="ECO:0007669"/>
    <property type="project" value="TreeGrafter"/>
</dbReference>
<dbReference type="Pfam" id="PF01741">
    <property type="entry name" value="MscL"/>
    <property type="match status" value="1"/>
</dbReference>
<evidence type="ECO:0000256" key="2">
    <source>
        <dbReference type="ARBA" id="ARBA00022692"/>
    </source>
</evidence>
<sequence>MPQSDTEAAVHSPLLQRTSARVTSTIKEQIAVFSDFALRDNVLEVAVGLIIASTFTAIVNSFINNILLPPVSLLPGLGANLDGKFVVLRAGEHERERLENGGHGRGYNTSTQALDDGAVIMVWGDTVSKVLSFFGTALALFLIARVYEVSAHDKVIKRTIKWPKGVSIARAGWMVEKII</sequence>
<dbReference type="PANTHER" id="PTHR30266">
    <property type="entry name" value="MECHANOSENSITIVE CHANNEL MSCL"/>
    <property type="match status" value="1"/>
</dbReference>
<dbReference type="InterPro" id="IPR037673">
    <property type="entry name" value="MSC/AndL"/>
</dbReference>
<dbReference type="SUPFAM" id="SSF81330">
    <property type="entry name" value="Gated mechanosensitive channel"/>
    <property type="match status" value="1"/>
</dbReference>
<dbReference type="AlphaFoldDB" id="A0A8H3EXN0"/>
<keyword evidence="3 5" id="KW-1133">Transmembrane helix</keyword>
<evidence type="ECO:0000256" key="3">
    <source>
        <dbReference type="ARBA" id="ARBA00022989"/>
    </source>
</evidence>
<dbReference type="GO" id="GO:0016020">
    <property type="term" value="C:membrane"/>
    <property type="evidence" value="ECO:0007669"/>
    <property type="project" value="UniProtKB-SubCell"/>
</dbReference>
<evidence type="ECO:0008006" key="8">
    <source>
        <dbReference type="Google" id="ProtNLM"/>
    </source>
</evidence>
<gene>
    <name evidence="6" type="ORF">GOMPHAMPRED_007581</name>
</gene>
<dbReference type="Proteomes" id="UP000664169">
    <property type="component" value="Unassembled WGS sequence"/>
</dbReference>
<evidence type="ECO:0000313" key="7">
    <source>
        <dbReference type="Proteomes" id="UP000664169"/>
    </source>
</evidence>
<comment type="caution">
    <text evidence="6">The sequence shown here is derived from an EMBL/GenBank/DDBJ whole genome shotgun (WGS) entry which is preliminary data.</text>
</comment>
<protein>
    <recommendedName>
        <fullName evidence="8">Large-conductance mechanosensitive channel</fullName>
    </recommendedName>
</protein>
<keyword evidence="4 5" id="KW-0472">Membrane</keyword>
<accession>A0A8H3EXN0</accession>
<evidence type="ECO:0000256" key="1">
    <source>
        <dbReference type="ARBA" id="ARBA00004141"/>
    </source>
</evidence>
<dbReference type="PANTHER" id="PTHR30266:SF2">
    <property type="entry name" value="LARGE-CONDUCTANCE MECHANOSENSITIVE CHANNEL"/>
    <property type="match status" value="1"/>
</dbReference>
<feature type="transmembrane region" description="Helical" evidence="5">
    <location>
        <begin position="42"/>
        <end position="63"/>
    </location>
</feature>
<dbReference type="OrthoDB" id="10010920at2759"/>
<dbReference type="InterPro" id="IPR036019">
    <property type="entry name" value="MscL_channel"/>
</dbReference>
<reference evidence="6" key="1">
    <citation type="submission" date="2021-03" db="EMBL/GenBank/DDBJ databases">
        <authorList>
            <person name="Tagirdzhanova G."/>
        </authorList>
    </citation>
    <scope>NUCLEOTIDE SEQUENCE</scope>
</reference>
<organism evidence="6 7">
    <name type="scientific">Gomphillus americanus</name>
    <dbReference type="NCBI Taxonomy" id="1940652"/>
    <lineage>
        <taxon>Eukaryota</taxon>
        <taxon>Fungi</taxon>
        <taxon>Dikarya</taxon>
        <taxon>Ascomycota</taxon>
        <taxon>Pezizomycotina</taxon>
        <taxon>Lecanoromycetes</taxon>
        <taxon>OSLEUM clade</taxon>
        <taxon>Ostropomycetidae</taxon>
        <taxon>Ostropales</taxon>
        <taxon>Graphidaceae</taxon>
        <taxon>Gomphilloideae</taxon>
        <taxon>Gomphillus</taxon>
    </lineage>
</organism>
<proteinExistence type="predicted"/>
<keyword evidence="2 5" id="KW-0812">Transmembrane</keyword>
<feature type="transmembrane region" description="Helical" evidence="5">
    <location>
        <begin position="130"/>
        <end position="147"/>
    </location>
</feature>